<feature type="transmembrane region" description="Helical" evidence="8">
    <location>
        <begin position="224"/>
        <end position="244"/>
    </location>
</feature>
<feature type="transmembrane region" description="Helical" evidence="8">
    <location>
        <begin position="336"/>
        <end position="356"/>
    </location>
</feature>
<protein>
    <submittedName>
        <fullName evidence="9">Spore gernimation protein</fullName>
    </submittedName>
</protein>
<evidence type="ECO:0000256" key="4">
    <source>
        <dbReference type="ARBA" id="ARBA00022544"/>
    </source>
</evidence>
<dbReference type="Gene3D" id="1.20.1740.10">
    <property type="entry name" value="Amino acid/polyamine transporter I"/>
    <property type="match status" value="1"/>
</dbReference>
<feature type="transmembrane region" description="Helical" evidence="8">
    <location>
        <begin position="312"/>
        <end position="330"/>
    </location>
</feature>
<reference evidence="9 10" key="1">
    <citation type="submission" date="2018-10" db="EMBL/GenBank/DDBJ databases">
        <title>Phylogenomics of Brevibacillus.</title>
        <authorList>
            <person name="Dunlap C."/>
        </authorList>
    </citation>
    <scope>NUCLEOTIDE SEQUENCE [LARGE SCALE GENOMIC DNA]</scope>
    <source>
        <strain evidence="9 10">JCM 15716</strain>
    </source>
</reference>
<name>A0A3M8DBL8_9BACL</name>
<dbReference type="AlphaFoldDB" id="A0A3M8DBL8"/>
<evidence type="ECO:0000313" key="10">
    <source>
        <dbReference type="Proteomes" id="UP000271031"/>
    </source>
</evidence>
<evidence type="ECO:0000256" key="3">
    <source>
        <dbReference type="ARBA" id="ARBA00022448"/>
    </source>
</evidence>
<dbReference type="GO" id="GO:0009847">
    <property type="term" value="P:spore germination"/>
    <property type="evidence" value="ECO:0007669"/>
    <property type="project" value="InterPro"/>
</dbReference>
<keyword evidence="4" id="KW-0309">Germination</keyword>
<accession>A0A3M8DBL8</accession>
<dbReference type="GO" id="GO:0016020">
    <property type="term" value="C:membrane"/>
    <property type="evidence" value="ECO:0007669"/>
    <property type="project" value="UniProtKB-SubCell"/>
</dbReference>
<feature type="transmembrane region" description="Helical" evidence="8">
    <location>
        <begin position="46"/>
        <end position="64"/>
    </location>
</feature>
<feature type="transmembrane region" description="Helical" evidence="8">
    <location>
        <begin position="84"/>
        <end position="108"/>
    </location>
</feature>
<keyword evidence="10" id="KW-1185">Reference proteome</keyword>
<keyword evidence="5 8" id="KW-0812">Transmembrane</keyword>
<evidence type="ECO:0000256" key="7">
    <source>
        <dbReference type="ARBA" id="ARBA00023136"/>
    </source>
</evidence>
<organism evidence="9 10">
    <name type="scientific">Brevibacillus fluminis</name>
    <dbReference type="NCBI Taxonomy" id="511487"/>
    <lineage>
        <taxon>Bacteria</taxon>
        <taxon>Bacillati</taxon>
        <taxon>Bacillota</taxon>
        <taxon>Bacilli</taxon>
        <taxon>Bacillales</taxon>
        <taxon>Paenibacillaceae</taxon>
        <taxon>Brevibacillus</taxon>
    </lineage>
</organism>
<gene>
    <name evidence="9" type="ORF">EDM56_21620</name>
</gene>
<dbReference type="RefSeq" id="WP_122919987.1">
    <property type="nucleotide sequence ID" value="NZ_RHHQ01000017.1"/>
</dbReference>
<proteinExistence type="inferred from homology"/>
<dbReference type="OrthoDB" id="2380240at2"/>
<evidence type="ECO:0000256" key="2">
    <source>
        <dbReference type="ARBA" id="ARBA00007998"/>
    </source>
</evidence>
<feature type="transmembrane region" description="Helical" evidence="8">
    <location>
        <begin position="188"/>
        <end position="212"/>
    </location>
</feature>
<evidence type="ECO:0000256" key="5">
    <source>
        <dbReference type="ARBA" id="ARBA00022692"/>
    </source>
</evidence>
<dbReference type="InterPro" id="IPR004761">
    <property type="entry name" value="Spore_GerAB"/>
</dbReference>
<evidence type="ECO:0000313" key="9">
    <source>
        <dbReference type="EMBL" id="RNB84705.1"/>
    </source>
</evidence>
<dbReference type="EMBL" id="RHHQ01000017">
    <property type="protein sequence ID" value="RNB84705.1"/>
    <property type="molecule type" value="Genomic_DNA"/>
</dbReference>
<feature type="transmembrane region" description="Helical" evidence="8">
    <location>
        <begin position="273"/>
        <end position="292"/>
    </location>
</feature>
<keyword evidence="3" id="KW-0813">Transport</keyword>
<dbReference type="Pfam" id="PF03845">
    <property type="entry name" value="Spore_permease"/>
    <property type="match status" value="1"/>
</dbReference>
<keyword evidence="6 8" id="KW-1133">Transmembrane helix</keyword>
<sequence>MEINVYPKKSNQLPSYLLAILVHSNQVGMGVLGFQRFVAKEAGHDAWISLIVAGIAAHLIMWIIMRTLSLYPSSDLYGINCDVFGTWIGNVLNLLYMTYFTMITMAILRSYIEVLQTWMFPKVSTWSFALVILGLALYTIFGGIRIITGFTFISLVFTVWVILDMYFPLQYARWSYLYPVLEAKLPQILNGSIAMSFTMVGFEISYVLYPFLREKQRASVSAQLGMLYTNLIYLCIMIVTLTFFSKKQLMQAVWPTLNLQQMVYMPFLERFEYIIIPIWLLIILPNIMLYTWCVSRGFKRMFNWPAKKTTTLVLVTIFIASQFFLTRTHINAMVDFASRVGLYVVFAYPPFLYVMASLKAMWRKKRSGGHEHESST</sequence>
<dbReference type="PANTHER" id="PTHR34975">
    <property type="entry name" value="SPORE GERMINATION PROTEIN A2"/>
    <property type="match status" value="1"/>
</dbReference>
<feature type="transmembrane region" description="Helical" evidence="8">
    <location>
        <begin position="16"/>
        <end position="34"/>
    </location>
</feature>
<keyword evidence="7 8" id="KW-0472">Membrane</keyword>
<evidence type="ECO:0000256" key="1">
    <source>
        <dbReference type="ARBA" id="ARBA00004141"/>
    </source>
</evidence>
<comment type="similarity">
    <text evidence="2">Belongs to the amino acid-polyamine-organocation (APC) superfamily. Spore germination protein (SGP) (TC 2.A.3.9) family.</text>
</comment>
<dbReference type="Proteomes" id="UP000271031">
    <property type="component" value="Unassembled WGS sequence"/>
</dbReference>
<feature type="transmembrane region" description="Helical" evidence="8">
    <location>
        <begin position="129"/>
        <end position="162"/>
    </location>
</feature>
<evidence type="ECO:0000256" key="8">
    <source>
        <dbReference type="SAM" id="Phobius"/>
    </source>
</evidence>
<dbReference type="PANTHER" id="PTHR34975:SF2">
    <property type="entry name" value="SPORE GERMINATION PROTEIN A2"/>
    <property type="match status" value="1"/>
</dbReference>
<evidence type="ECO:0000256" key="6">
    <source>
        <dbReference type="ARBA" id="ARBA00022989"/>
    </source>
</evidence>
<comment type="caution">
    <text evidence="9">The sequence shown here is derived from an EMBL/GenBank/DDBJ whole genome shotgun (WGS) entry which is preliminary data.</text>
</comment>
<dbReference type="NCBIfam" id="TIGR00912">
    <property type="entry name" value="2A0309"/>
    <property type="match status" value="1"/>
</dbReference>
<comment type="subcellular location">
    <subcellularLocation>
        <location evidence="1">Membrane</location>
        <topology evidence="1">Multi-pass membrane protein</topology>
    </subcellularLocation>
</comment>